<evidence type="ECO:0000256" key="1">
    <source>
        <dbReference type="ARBA" id="ARBA00006739"/>
    </source>
</evidence>
<feature type="domain" description="Glycosyltransferase 2-like" evidence="5">
    <location>
        <begin position="60"/>
        <end position="200"/>
    </location>
</feature>
<feature type="transmembrane region" description="Helical" evidence="4">
    <location>
        <begin position="12"/>
        <end position="33"/>
    </location>
</feature>
<dbReference type="Proteomes" id="UP000007089">
    <property type="component" value="Chromosome"/>
</dbReference>
<dbReference type="InterPro" id="IPR001173">
    <property type="entry name" value="Glyco_trans_2-like"/>
</dbReference>
<evidence type="ECO:0000313" key="7">
    <source>
        <dbReference type="Proteomes" id="UP000007089"/>
    </source>
</evidence>
<reference evidence="6" key="1">
    <citation type="submission" date="2009-01" db="EMBL/GenBank/DDBJ databases">
        <title>Complete sequence of Anaeromyxobacter dehalogenans 2CP-1.</title>
        <authorList>
            <consortium name="US DOE Joint Genome Institute"/>
            <person name="Lucas S."/>
            <person name="Copeland A."/>
            <person name="Lapidus A."/>
            <person name="Glavina del Rio T."/>
            <person name="Dalin E."/>
            <person name="Tice H."/>
            <person name="Bruce D."/>
            <person name="Goodwin L."/>
            <person name="Pitluck S."/>
            <person name="Saunders E."/>
            <person name="Brettin T."/>
            <person name="Detter J.C."/>
            <person name="Han C."/>
            <person name="Larimer F."/>
            <person name="Land M."/>
            <person name="Hauser L."/>
            <person name="Kyrpides N."/>
            <person name="Ovchinnikova G."/>
            <person name="Beliaev A.S."/>
            <person name="Richardson P."/>
        </authorList>
    </citation>
    <scope>NUCLEOTIDE SEQUENCE</scope>
    <source>
        <strain evidence="6">2CP-1</strain>
    </source>
</reference>
<evidence type="ECO:0000259" key="5">
    <source>
        <dbReference type="Pfam" id="PF00535"/>
    </source>
</evidence>
<proteinExistence type="inferred from homology"/>
<dbReference type="Gene3D" id="3.90.550.10">
    <property type="entry name" value="Spore Coat Polysaccharide Biosynthesis Protein SpsA, Chain A"/>
    <property type="match status" value="1"/>
</dbReference>
<organism evidence="6 7">
    <name type="scientific">Anaeromyxobacter dehalogenans (strain ATCC BAA-258 / DSM 21875 / 2CP-1)</name>
    <dbReference type="NCBI Taxonomy" id="455488"/>
    <lineage>
        <taxon>Bacteria</taxon>
        <taxon>Pseudomonadati</taxon>
        <taxon>Myxococcota</taxon>
        <taxon>Myxococcia</taxon>
        <taxon>Myxococcales</taxon>
        <taxon>Cystobacterineae</taxon>
        <taxon>Anaeromyxobacteraceae</taxon>
        <taxon>Anaeromyxobacter</taxon>
    </lineage>
</organism>
<dbReference type="AlphaFoldDB" id="B8J6N2"/>
<evidence type="ECO:0000256" key="4">
    <source>
        <dbReference type="SAM" id="Phobius"/>
    </source>
</evidence>
<feature type="transmembrane region" description="Helical" evidence="4">
    <location>
        <begin position="357"/>
        <end position="379"/>
    </location>
</feature>
<dbReference type="RefSeq" id="WP_015934776.1">
    <property type="nucleotide sequence ID" value="NC_011891.1"/>
</dbReference>
<dbReference type="GO" id="GO:0016757">
    <property type="term" value="F:glycosyltransferase activity"/>
    <property type="evidence" value="ECO:0007669"/>
    <property type="project" value="UniProtKB-KW"/>
</dbReference>
<dbReference type="CAZy" id="GT2">
    <property type="family name" value="Glycosyltransferase Family 2"/>
</dbReference>
<keyword evidence="4" id="KW-1133">Transmembrane helix</keyword>
<name>B8J6N2_ANAD2</name>
<keyword evidence="2" id="KW-0328">Glycosyltransferase</keyword>
<dbReference type="KEGG" id="acp:A2cp1_3677"/>
<dbReference type="HOGENOM" id="CLU_044042_1_0_7"/>
<dbReference type="CDD" id="cd06423">
    <property type="entry name" value="CESA_like"/>
    <property type="match status" value="1"/>
</dbReference>
<protein>
    <submittedName>
        <fullName evidence="6">Glycosyl transferase family 2</fullName>
    </submittedName>
</protein>
<keyword evidence="4" id="KW-0472">Membrane</keyword>
<feature type="transmembrane region" description="Helical" evidence="4">
    <location>
        <begin position="385"/>
        <end position="405"/>
    </location>
</feature>
<evidence type="ECO:0000256" key="2">
    <source>
        <dbReference type="ARBA" id="ARBA00022676"/>
    </source>
</evidence>
<keyword evidence="7" id="KW-1185">Reference proteome</keyword>
<keyword evidence="4" id="KW-0812">Transmembrane</keyword>
<dbReference type="PANTHER" id="PTHR43630:SF1">
    <property type="entry name" value="POLY-BETA-1,6-N-ACETYL-D-GLUCOSAMINE SYNTHASE"/>
    <property type="match status" value="1"/>
</dbReference>
<accession>B8J6N2</accession>
<keyword evidence="3 6" id="KW-0808">Transferase</keyword>
<comment type="similarity">
    <text evidence="1">Belongs to the glycosyltransferase 2 family.</text>
</comment>
<evidence type="ECO:0000313" key="6">
    <source>
        <dbReference type="EMBL" id="ACL67004.1"/>
    </source>
</evidence>
<sequence>MTLLRLIEVVQWAFLAYFVALTVSYLALNLVSLRVIARDADARASLLLPRFFSRLEPPVSIIVPAFNEEETIAGTIRCLLQLEYPELEIVVVNDGSTDRTLEVLTREFELVPFPEAYRISVPSTPVRRVFRSLRHRNVRVLDKSNGGKADAMNAGINAARYPLFCAVDGDSVLQRDSVARVVRPFLEDPSTIACGGTIRVLNGCRVVDGFVEEIGMPRGWVARVQVLEYLRAFLFGRLGWAPVNALPNVSGAFGMFRRTAVIEAGGYRTDTVGEDMELVLRLHRLYRLSGRPYRISFVPDPICWTEVPDTLAALRRQRVRWHRGLLEAIAGNRGLLFHRRGGAAGWLTVPNLLFFEAFGPVVEVAGYVVIGAAWALGVISWSSFAAFFVAALGVATLLSANALLLEEKSFHVYQRPKQLAALIGAVLVENLGLRQLTAFWRISGMLSWLFRRPIAWGSPATAAAADAEARDDEDAGRAA</sequence>
<gene>
    <name evidence="6" type="ordered locus">A2cp1_3677</name>
</gene>
<evidence type="ECO:0000256" key="3">
    <source>
        <dbReference type="ARBA" id="ARBA00022679"/>
    </source>
</evidence>
<dbReference type="InterPro" id="IPR029044">
    <property type="entry name" value="Nucleotide-diphossugar_trans"/>
</dbReference>
<dbReference type="PANTHER" id="PTHR43630">
    <property type="entry name" value="POLY-BETA-1,6-N-ACETYL-D-GLUCOSAMINE SYNTHASE"/>
    <property type="match status" value="1"/>
</dbReference>
<dbReference type="Pfam" id="PF00535">
    <property type="entry name" value="Glycos_transf_2"/>
    <property type="match status" value="1"/>
</dbReference>
<dbReference type="SUPFAM" id="SSF53448">
    <property type="entry name" value="Nucleotide-diphospho-sugar transferases"/>
    <property type="match status" value="1"/>
</dbReference>
<dbReference type="EMBL" id="CP001359">
    <property type="protein sequence ID" value="ACL67004.1"/>
    <property type="molecule type" value="Genomic_DNA"/>
</dbReference>